<dbReference type="GO" id="GO:0007165">
    <property type="term" value="P:signal transduction"/>
    <property type="evidence" value="ECO:0007669"/>
    <property type="project" value="InterPro"/>
</dbReference>
<dbReference type="EMBL" id="CP014774">
    <property type="protein sequence ID" value="ANB52289.1"/>
    <property type="molecule type" value="Genomic_DNA"/>
</dbReference>
<dbReference type="PROSITE" id="PS50104">
    <property type="entry name" value="TIR"/>
    <property type="match status" value="1"/>
</dbReference>
<organism evidence="5 6">
    <name type="scientific">Aeromonas veronii</name>
    <dbReference type="NCBI Taxonomy" id="654"/>
    <lineage>
        <taxon>Bacteria</taxon>
        <taxon>Pseudomonadati</taxon>
        <taxon>Pseudomonadota</taxon>
        <taxon>Gammaproteobacteria</taxon>
        <taxon>Aeromonadales</taxon>
        <taxon>Aeromonadaceae</taxon>
        <taxon>Aeromonas</taxon>
    </lineage>
</organism>
<dbReference type="Pfam" id="PF13676">
    <property type="entry name" value="TIR_2"/>
    <property type="match status" value="1"/>
</dbReference>
<dbReference type="InterPro" id="IPR035897">
    <property type="entry name" value="Toll_tir_struct_dom_sf"/>
</dbReference>
<proteinExistence type="predicted"/>
<evidence type="ECO:0000259" key="4">
    <source>
        <dbReference type="PROSITE" id="PS50104"/>
    </source>
</evidence>
<dbReference type="GO" id="GO:0035591">
    <property type="term" value="F:signaling adaptor activity"/>
    <property type="evidence" value="ECO:0007669"/>
    <property type="project" value="InterPro"/>
</dbReference>
<feature type="domain" description="TIR" evidence="4">
    <location>
        <begin position="6"/>
        <end position="172"/>
    </location>
</feature>
<dbReference type="SUPFAM" id="SSF52200">
    <property type="entry name" value="Toll/Interleukin receptor TIR domain"/>
    <property type="match status" value="1"/>
</dbReference>
<dbReference type="GO" id="GO:0003953">
    <property type="term" value="F:NAD+ nucleosidase activity"/>
    <property type="evidence" value="ECO:0007669"/>
    <property type="project" value="InterPro"/>
</dbReference>
<dbReference type="InterPro" id="IPR039184">
    <property type="entry name" value="SARM1"/>
</dbReference>
<dbReference type="RefSeq" id="WP_064338438.1">
    <property type="nucleotide sequence ID" value="NZ_CP014774.1"/>
</dbReference>
<comment type="subcellular location">
    <subcellularLocation>
        <location evidence="1">Cytoplasm</location>
    </subcellularLocation>
</comment>
<dbReference type="Gene3D" id="3.40.50.10140">
    <property type="entry name" value="Toll/interleukin-1 receptor homology (TIR) domain"/>
    <property type="match status" value="1"/>
</dbReference>
<evidence type="ECO:0000256" key="3">
    <source>
        <dbReference type="ARBA" id="ARBA00022737"/>
    </source>
</evidence>
<dbReference type="PANTHER" id="PTHR22998:SF1">
    <property type="entry name" value="NAD(+) HYDROLASE SARM1"/>
    <property type="match status" value="1"/>
</dbReference>
<evidence type="ECO:0000256" key="2">
    <source>
        <dbReference type="ARBA" id="ARBA00022490"/>
    </source>
</evidence>
<gene>
    <name evidence="5" type="ORF">WM43_06260</name>
</gene>
<name>A0AAC9B6D6_AERVE</name>
<dbReference type="SMART" id="SM00255">
    <property type="entry name" value="TIR"/>
    <property type="match status" value="1"/>
</dbReference>
<evidence type="ECO:0000256" key="1">
    <source>
        <dbReference type="ARBA" id="ARBA00004496"/>
    </source>
</evidence>
<dbReference type="PANTHER" id="PTHR22998">
    <property type="entry name" value="SARM1"/>
    <property type="match status" value="1"/>
</dbReference>
<keyword evidence="3" id="KW-0677">Repeat</keyword>
<keyword evidence="2" id="KW-0963">Cytoplasm</keyword>
<evidence type="ECO:0000313" key="6">
    <source>
        <dbReference type="Proteomes" id="UP000076809"/>
    </source>
</evidence>
<reference evidence="5 6" key="1">
    <citation type="journal article" date="2016" name="J. Clin. Microbiol.">
        <title>Detection and Whole-Genome Sequencing of Carbapenemase-Producing Aeromonas hydrophila Isolates from Routine Perirectal Surveillance Culture.</title>
        <authorList>
            <person name="Hughes H.Y."/>
            <person name="Conlan S.P."/>
            <person name="Lau A.F."/>
            <person name="Dekker J.P."/>
            <person name="Michelin A.V."/>
            <person name="Youn J.H."/>
            <person name="Henderson D.K."/>
            <person name="Frank K.M."/>
            <person name="Segre J.A."/>
            <person name="Palmore T.N."/>
        </authorList>
    </citation>
    <scope>NUCLEOTIDE SEQUENCE [LARGE SCALE GENOMIC DNA]</scope>
    <source>
        <strain evidence="5 6">AVNIH1</strain>
    </source>
</reference>
<dbReference type="Proteomes" id="UP000076809">
    <property type="component" value="Chromosome"/>
</dbReference>
<sequence>MAIKNNVLDVFISYRREGGATVARLLYEVLKYREISAFMDAETLSRGDYEKSIQSNIKNSKNFLLILAPGTLDSEWVQTEVKFALQYKKNIIPVFVNGVDRFPEVIPNGLGAIKSLNAIAFNHENFETNMNKLMSWLETKHNLLLKAYLDFSYKKGEEELAQSLMDSLSNILPQSVLIDLLKEHLKQSWGDSDSNNATPENLLKNLDTWIIKGMAQHLGVEHKGVREYIINNIDSWLRGLDVPLIKEDNDEEFERYYRVQHHLERMFKSRDNLFKLKVLCETNIPYFKPKSWKSSADILFSLVDEPFVCNLDLLFKTLELSESDIKELCGSLIGDSVGRRTALIEKLEKWVNYQDE</sequence>
<accession>A0AAC9B6D6</accession>
<dbReference type="AlphaFoldDB" id="A0AAC9B6D6"/>
<dbReference type="GO" id="GO:0048678">
    <property type="term" value="P:response to axon injury"/>
    <property type="evidence" value="ECO:0007669"/>
    <property type="project" value="InterPro"/>
</dbReference>
<protein>
    <recommendedName>
        <fullName evidence="4">TIR domain-containing protein</fullName>
    </recommendedName>
</protein>
<dbReference type="GO" id="GO:0005737">
    <property type="term" value="C:cytoplasm"/>
    <property type="evidence" value="ECO:0007669"/>
    <property type="project" value="UniProtKB-SubCell"/>
</dbReference>
<dbReference type="InterPro" id="IPR000157">
    <property type="entry name" value="TIR_dom"/>
</dbReference>
<evidence type="ECO:0000313" key="5">
    <source>
        <dbReference type="EMBL" id="ANB52289.1"/>
    </source>
</evidence>